<keyword evidence="11" id="KW-1185">Reference proteome</keyword>
<dbReference type="PANTHER" id="PTHR45625">
    <property type="entry name" value="PEPTIDYL-PROLYL CIS-TRANS ISOMERASE-RELATED"/>
    <property type="match status" value="1"/>
</dbReference>
<dbReference type="InterPro" id="IPR015943">
    <property type="entry name" value="WD40/YVTN_repeat-like_dom_sf"/>
</dbReference>
<comment type="catalytic activity">
    <reaction evidence="1">
        <text>[protein]-peptidylproline (omega=180) = [protein]-peptidylproline (omega=0)</text>
        <dbReference type="Rhea" id="RHEA:16237"/>
        <dbReference type="Rhea" id="RHEA-COMP:10747"/>
        <dbReference type="Rhea" id="RHEA-COMP:10748"/>
        <dbReference type="ChEBI" id="CHEBI:83833"/>
        <dbReference type="ChEBI" id="CHEBI:83834"/>
        <dbReference type="EC" id="5.2.1.8"/>
    </reaction>
</comment>
<name>A0AA38HBW2_9TREE</name>
<keyword evidence="7 10" id="KW-0413">Isomerase</keyword>
<evidence type="ECO:0000259" key="9">
    <source>
        <dbReference type="PROSITE" id="PS50072"/>
    </source>
</evidence>
<dbReference type="GO" id="GO:0005634">
    <property type="term" value="C:nucleus"/>
    <property type="evidence" value="ECO:0007669"/>
    <property type="project" value="UniProtKB-ARBA"/>
</dbReference>
<comment type="caution">
    <text evidence="10">The sequence shown here is derived from an EMBL/GenBank/DDBJ whole genome shotgun (WGS) entry which is preliminary data.</text>
</comment>
<keyword evidence="5" id="KW-0677">Repeat</keyword>
<dbReference type="PROSITE" id="PS50072">
    <property type="entry name" value="CSA_PPIASE_2"/>
    <property type="match status" value="1"/>
</dbReference>
<dbReference type="Gene3D" id="2.40.100.10">
    <property type="entry name" value="Cyclophilin-like"/>
    <property type="match status" value="1"/>
</dbReference>
<dbReference type="AlphaFoldDB" id="A0AA38HBW2"/>
<feature type="region of interest" description="Disordered" evidence="8">
    <location>
        <begin position="1"/>
        <end position="60"/>
    </location>
</feature>
<dbReference type="Pfam" id="PF00160">
    <property type="entry name" value="Pro_isomerase"/>
    <property type="match status" value="1"/>
</dbReference>
<protein>
    <recommendedName>
        <fullName evidence="3">peptidylprolyl isomerase</fullName>
        <ecNumber evidence="3">5.2.1.8</ecNumber>
    </recommendedName>
</protein>
<dbReference type="GO" id="GO:0003755">
    <property type="term" value="F:peptidyl-prolyl cis-trans isomerase activity"/>
    <property type="evidence" value="ECO:0007669"/>
    <property type="project" value="UniProtKB-KW"/>
</dbReference>
<evidence type="ECO:0000256" key="8">
    <source>
        <dbReference type="SAM" id="MobiDB-lite"/>
    </source>
</evidence>
<evidence type="ECO:0000256" key="4">
    <source>
        <dbReference type="ARBA" id="ARBA00022574"/>
    </source>
</evidence>
<dbReference type="EMBL" id="JAKWFO010000003">
    <property type="protein sequence ID" value="KAI9638588.1"/>
    <property type="molecule type" value="Genomic_DNA"/>
</dbReference>
<comment type="similarity">
    <text evidence="2">Belongs to the cyclophilin-type PPIase family.</text>
</comment>
<evidence type="ECO:0000256" key="5">
    <source>
        <dbReference type="ARBA" id="ARBA00022737"/>
    </source>
</evidence>
<keyword evidence="6" id="KW-0697">Rotamase</keyword>
<organism evidence="10 11">
    <name type="scientific">Dioszegia hungarica</name>
    <dbReference type="NCBI Taxonomy" id="4972"/>
    <lineage>
        <taxon>Eukaryota</taxon>
        <taxon>Fungi</taxon>
        <taxon>Dikarya</taxon>
        <taxon>Basidiomycota</taxon>
        <taxon>Agaricomycotina</taxon>
        <taxon>Tremellomycetes</taxon>
        <taxon>Tremellales</taxon>
        <taxon>Bulleribasidiaceae</taxon>
        <taxon>Dioszegia</taxon>
    </lineage>
</organism>
<evidence type="ECO:0000256" key="7">
    <source>
        <dbReference type="ARBA" id="ARBA00023235"/>
    </source>
</evidence>
<dbReference type="SUPFAM" id="SSF50891">
    <property type="entry name" value="Cyclophilin-like"/>
    <property type="match status" value="1"/>
</dbReference>
<dbReference type="EC" id="5.2.1.8" evidence="3"/>
<feature type="compositionally biased region" description="Basic and acidic residues" evidence="8">
    <location>
        <begin position="471"/>
        <end position="490"/>
    </location>
</feature>
<evidence type="ECO:0000256" key="1">
    <source>
        <dbReference type="ARBA" id="ARBA00000971"/>
    </source>
</evidence>
<evidence type="ECO:0000256" key="2">
    <source>
        <dbReference type="ARBA" id="ARBA00007365"/>
    </source>
</evidence>
<dbReference type="InterPro" id="IPR001680">
    <property type="entry name" value="WD40_rpt"/>
</dbReference>
<evidence type="ECO:0000313" key="11">
    <source>
        <dbReference type="Proteomes" id="UP001164286"/>
    </source>
</evidence>
<dbReference type="InterPro" id="IPR029000">
    <property type="entry name" value="Cyclophilin-like_dom_sf"/>
</dbReference>
<dbReference type="GeneID" id="77725829"/>
<keyword evidence="4" id="KW-0853">WD repeat</keyword>
<dbReference type="PANTHER" id="PTHR45625:SF4">
    <property type="entry name" value="PEPTIDYLPROLYL ISOMERASE DOMAIN AND WD REPEAT-CONTAINING PROTEIN 1"/>
    <property type="match status" value="1"/>
</dbReference>
<dbReference type="FunFam" id="2.130.10.10:FF:000450">
    <property type="entry name" value="Peptidylprolyl isomerase domain and WD-repeat protein 1"/>
    <property type="match status" value="1"/>
</dbReference>
<proteinExistence type="inferred from homology"/>
<dbReference type="RefSeq" id="XP_052948365.1">
    <property type="nucleotide sequence ID" value="XM_053086628.1"/>
</dbReference>
<accession>A0AA38HBW2</accession>
<feature type="region of interest" description="Disordered" evidence="8">
    <location>
        <begin position="470"/>
        <end position="497"/>
    </location>
</feature>
<dbReference type="SUPFAM" id="SSF50978">
    <property type="entry name" value="WD40 repeat-like"/>
    <property type="match status" value="1"/>
</dbReference>
<evidence type="ECO:0000256" key="3">
    <source>
        <dbReference type="ARBA" id="ARBA00013194"/>
    </source>
</evidence>
<sequence>MSDVESSAAARKRLRSDSPAGPLNGDAEDEDDIGPSMPAPGADDSDDEIGPMPTAAGDDVVVSNGRRKKRAVLPHEKLFLDHLPDQDRYYKSFMHRDTVNFVTMTKPGFVLTTSVDGHLKLWKKQESGIEFVKHYRTSLKAIVAVAASEEGTLFATCSEGGEGRVFDVVNFDMINIFKFPFIPKACCWVHQPGAGQTLLAVSEMGSPMIRIYDGRGDGKPLFELGKIHRAPVHTIAYTSKYDCVVSADEDGFVEYWQPSEPFGLPSVAGMWQYKSSTDLFQFKKTKTIPTSFSFSPSQTHFATLALPSRAVHIFNFLTGKLTRTYDESLQAASEMQQAGTAVYKLDDMDFGRRLAQERELDRDEAGPGGVLRTASAVWDESGNFLMYPTMLGIKVVNTVTNKVSRVVGKDESLRFLNLAVYQGAPAKKGVTTLAMAASANPLLEDKATRDPHLFATAYNKSRFYLFAQGEPDQKSGDRDVFNERPTREEQSTAVQPVEKARASATTAVIHTTKGDIFVKLFPDIAPKTVENFVTHIKNGYYNGIIFHRIIKKFTGDPLGDGTGGESIWGGTFEDEFSSKVNFGQPYMLAMANAGKATNGSQFFITTVPCDWLNNKHTIFGKVTGGMEIVKSIEAVGTDKNDQPYDPISMQSLEYS</sequence>
<dbReference type="Gene3D" id="2.130.10.10">
    <property type="entry name" value="YVTN repeat-like/Quinoprotein amine dehydrogenase"/>
    <property type="match status" value="1"/>
</dbReference>
<feature type="domain" description="PPIase cyclophilin-type" evidence="9">
    <location>
        <begin position="514"/>
        <end position="654"/>
    </location>
</feature>
<dbReference type="InterPro" id="IPR002130">
    <property type="entry name" value="Cyclophilin-type_PPIase_dom"/>
</dbReference>
<evidence type="ECO:0000313" key="10">
    <source>
        <dbReference type="EMBL" id="KAI9638588.1"/>
    </source>
</evidence>
<gene>
    <name evidence="10" type="ORF">MKK02DRAFT_22804</name>
</gene>
<dbReference type="Proteomes" id="UP001164286">
    <property type="component" value="Unassembled WGS sequence"/>
</dbReference>
<dbReference type="InterPro" id="IPR044666">
    <property type="entry name" value="Cyclophilin_A-like"/>
</dbReference>
<dbReference type="SMART" id="SM00320">
    <property type="entry name" value="WD40"/>
    <property type="match status" value="4"/>
</dbReference>
<evidence type="ECO:0000256" key="6">
    <source>
        <dbReference type="ARBA" id="ARBA00023110"/>
    </source>
</evidence>
<dbReference type="PRINTS" id="PR00153">
    <property type="entry name" value="CSAPPISMRASE"/>
</dbReference>
<dbReference type="FunFam" id="2.40.100.10:FF:000003">
    <property type="entry name" value="Peptidylprolyl isomerase domain and WD repeat-containing 1"/>
    <property type="match status" value="1"/>
</dbReference>
<reference evidence="10" key="1">
    <citation type="journal article" date="2022" name="G3 (Bethesda)">
        <title>High quality genome of the basidiomycete yeast Dioszegia hungarica PDD-24b-2 isolated from cloud water.</title>
        <authorList>
            <person name="Jarrige D."/>
            <person name="Haridas S."/>
            <person name="Bleykasten-Grosshans C."/>
            <person name="Joly M."/>
            <person name="Nadalig T."/>
            <person name="Sancelme M."/>
            <person name="Vuilleumier S."/>
            <person name="Grigoriev I.V."/>
            <person name="Amato P."/>
            <person name="Bringel F."/>
        </authorList>
    </citation>
    <scope>NUCLEOTIDE SEQUENCE</scope>
    <source>
        <strain evidence="10">PDD-24b-2</strain>
    </source>
</reference>
<dbReference type="InterPro" id="IPR036322">
    <property type="entry name" value="WD40_repeat_dom_sf"/>
</dbReference>